<comment type="similarity">
    <text evidence="10">Belongs to the PlsY family.</text>
</comment>
<keyword evidence="2 10" id="KW-0444">Lipid biosynthesis</keyword>
<gene>
    <name evidence="10" type="primary">plsY</name>
    <name evidence="11" type="ORF">BbINS_03981</name>
</gene>
<dbReference type="EC" id="2.3.1.275" evidence="10"/>
<dbReference type="EMBL" id="AMQK01000014">
    <property type="protein sequence ID" value="EKS43864.1"/>
    <property type="molecule type" value="Genomic_DNA"/>
</dbReference>
<keyword evidence="9 10" id="KW-1208">Phospholipid metabolism</keyword>
<keyword evidence="6 10" id="KW-0443">Lipid metabolism</keyword>
<comment type="catalytic activity">
    <reaction evidence="10">
        <text>an acyl phosphate + sn-glycerol 3-phosphate = a 1-acyl-sn-glycero-3-phosphate + phosphate</text>
        <dbReference type="Rhea" id="RHEA:34075"/>
        <dbReference type="ChEBI" id="CHEBI:43474"/>
        <dbReference type="ChEBI" id="CHEBI:57597"/>
        <dbReference type="ChEBI" id="CHEBI:57970"/>
        <dbReference type="ChEBI" id="CHEBI:59918"/>
        <dbReference type="EC" id="2.3.1.275"/>
    </reaction>
</comment>
<evidence type="ECO:0000313" key="11">
    <source>
        <dbReference type="EMBL" id="EKS43864.1"/>
    </source>
</evidence>
<sequence length="211" mass="23744">MNQIEIFFQFYAYFLLLISYFIGSIPFGLLFTRFAKLGDVRTIGSGNIGTTNVLRTGNKKIAALTLLCDTLKGTIVIWIAKFLIYPIDNNIISVLAGFFAFWGHLFPIWLKFKGGKGVATYLGVCLGLFWPAVIVFTIIWIISFLFKRLSSLSALVAVTAVPIFVYLFSPCFYTNCTIAIMSVLVIIKHHANIRRLLIGKERKVTIKKRNG</sequence>
<organism evidence="11 12">
    <name type="scientific">Bartonella bacilliformis INS</name>
    <dbReference type="NCBI Taxonomy" id="1206782"/>
    <lineage>
        <taxon>Bacteria</taxon>
        <taxon>Pseudomonadati</taxon>
        <taxon>Pseudomonadota</taxon>
        <taxon>Alphaproteobacteria</taxon>
        <taxon>Hyphomicrobiales</taxon>
        <taxon>Bartonellaceae</taxon>
        <taxon>Bartonella</taxon>
    </lineage>
</organism>
<dbReference type="SMART" id="SM01207">
    <property type="entry name" value="G3P_acyltransf"/>
    <property type="match status" value="1"/>
</dbReference>
<comment type="subunit">
    <text evidence="10">Probably interacts with PlsX.</text>
</comment>
<evidence type="ECO:0000256" key="2">
    <source>
        <dbReference type="ARBA" id="ARBA00022516"/>
    </source>
</evidence>
<dbReference type="InterPro" id="IPR003811">
    <property type="entry name" value="G3P_acylTferase_PlsY"/>
</dbReference>
<evidence type="ECO:0000256" key="5">
    <source>
        <dbReference type="ARBA" id="ARBA00022989"/>
    </source>
</evidence>
<dbReference type="PANTHER" id="PTHR30309:SF0">
    <property type="entry name" value="GLYCEROL-3-PHOSPHATE ACYLTRANSFERASE-RELATED"/>
    <property type="match status" value="1"/>
</dbReference>
<name>A0ABN0IFT2_BARBA</name>
<keyword evidence="5 10" id="KW-1133">Transmembrane helix</keyword>
<comment type="subcellular location">
    <subcellularLocation>
        <location evidence="10">Cell membrane</location>
        <topology evidence="10">Multi-pass membrane protein</topology>
    </subcellularLocation>
</comment>
<comment type="function">
    <text evidence="10">Catalyzes the transfer of an acyl group from acyl-phosphate (acyl-PO(4)) to glycerol-3-phosphate (G3P) to form lysophosphatidic acid (LPA). This enzyme utilizes acyl-phosphate as fatty acyl donor, but not acyl-CoA or acyl-ACP.</text>
</comment>
<evidence type="ECO:0000256" key="7">
    <source>
        <dbReference type="ARBA" id="ARBA00023136"/>
    </source>
</evidence>
<protein>
    <recommendedName>
        <fullName evidence="10">Glycerol-3-phosphate acyltransferase</fullName>
    </recommendedName>
    <alternativeName>
        <fullName evidence="10">Acyl-PO4 G3P acyltransferase</fullName>
    </alternativeName>
    <alternativeName>
        <fullName evidence="10">Acyl-phosphate--glycerol-3-phosphate acyltransferase</fullName>
    </alternativeName>
    <alternativeName>
        <fullName evidence="10">G3P acyltransferase</fullName>
        <shortName evidence="10">GPAT</shortName>
        <ecNumber evidence="10">2.3.1.275</ecNumber>
    </alternativeName>
    <alternativeName>
        <fullName evidence="10">Lysophosphatidic acid synthase</fullName>
        <shortName evidence="10">LPA synthase</shortName>
    </alternativeName>
</protein>
<keyword evidence="7 10" id="KW-0472">Membrane</keyword>
<keyword evidence="1 10" id="KW-1003">Cell membrane</keyword>
<dbReference type="Pfam" id="PF02660">
    <property type="entry name" value="G3P_acyltransf"/>
    <property type="match status" value="1"/>
</dbReference>
<feature type="transmembrane region" description="Helical" evidence="10">
    <location>
        <begin position="61"/>
        <end position="85"/>
    </location>
</feature>
<keyword evidence="8 10" id="KW-0594">Phospholipid biosynthesis</keyword>
<reference evidence="11 12" key="1">
    <citation type="journal article" date="2013" name="Genome Announc.">
        <title>Whole Genome Sequencing and Comparative Analysis of Bartonella bacilliformis Strain INS, the Causative Agent of Carrion's Disease.</title>
        <authorList>
            <person name="Tarazona D."/>
            <person name="Padilla C."/>
            <person name="Caceres O."/>
            <person name="Montenegro J.D."/>
            <person name="Bailon H."/>
            <person name="Ventura G."/>
            <person name="Mendoza G."/>
            <person name="Anaya E."/>
            <person name="Guio H."/>
        </authorList>
    </citation>
    <scope>NUCLEOTIDE SEQUENCE [LARGE SCALE GENOMIC DNA]</scope>
    <source>
        <strain evidence="11 12">INS</strain>
    </source>
</reference>
<feature type="transmembrane region" description="Helical" evidence="10">
    <location>
        <begin position="122"/>
        <end position="143"/>
    </location>
</feature>
<evidence type="ECO:0000256" key="9">
    <source>
        <dbReference type="ARBA" id="ARBA00023264"/>
    </source>
</evidence>
<evidence type="ECO:0000256" key="3">
    <source>
        <dbReference type="ARBA" id="ARBA00022679"/>
    </source>
</evidence>
<feature type="transmembrane region" description="Helical" evidence="10">
    <location>
        <begin position="163"/>
        <end position="187"/>
    </location>
</feature>
<comment type="pathway">
    <text evidence="10">Lipid metabolism; phospholipid metabolism.</text>
</comment>
<evidence type="ECO:0000256" key="1">
    <source>
        <dbReference type="ARBA" id="ARBA00022475"/>
    </source>
</evidence>
<keyword evidence="4 10" id="KW-0812">Transmembrane</keyword>
<keyword evidence="3 10" id="KW-0808">Transferase</keyword>
<accession>A0ABN0IFT2</accession>
<keyword evidence="12" id="KW-1185">Reference proteome</keyword>
<dbReference type="NCBIfam" id="TIGR00023">
    <property type="entry name" value="glycerol-3-phosphate 1-O-acyltransferase PlsY"/>
    <property type="match status" value="1"/>
</dbReference>
<comment type="caution">
    <text evidence="11">The sequence shown here is derived from an EMBL/GenBank/DDBJ whole genome shotgun (WGS) entry which is preliminary data.</text>
</comment>
<proteinExistence type="inferred from homology"/>
<feature type="transmembrane region" description="Helical" evidence="10">
    <location>
        <begin position="91"/>
        <end position="110"/>
    </location>
</feature>
<dbReference type="RefSeq" id="WP_005767196.1">
    <property type="nucleotide sequence ID" value="NZ_AMQK01000014.1"/>
</dbReference>
<evidence type="ECO:0000256" key="8">
    <source>
        <dbReference type="ARBA" id="ARBA00023209"/>
    </source>
</evidence>
<evidence type="ECO:0000256" key="10">
    <source>
        <dbReference type="HAMAP-Rule" id="MF_01043"/>
    </source>
</evidence>
<evidence type="ECO:0000313" key="12">
    <source>
        <dbReference type="Proteomes" id="UP000009359"/>
    </source>
</evidence>
<dbReference type="PANTHER" id="PTHR30309">
    <property type="entry name" value="INNER MEMBRANE PROTEIN YGIH"/>
    <property type="match status" value="1"/>
</dbReference>
<dbReference type="HAMAP" id="MF_01043">
    <property type="entry name" value="PlsY"/>
    <property type="match status" value="1"/>
</dbReference>
<dbReference type="Proteomes" id="UP000009359">
    <property type="component" value="Unassembled WGS sequence"/>
</dbReference>
<evidence type="ECO:0000256" key="4">
    <source>
        <dbReference type="ARBA" id="ARBA00022692"/>
    </source>
</evidence>
<evidence type="ECO:0000256" key="6">
    <source>
        <dbReference type="ARBA" id="ARBA00023098"/>
    </source>
</evidence>
<dbReference type="GeneID" id="4684769"/>
<feature type="transmembrane region" description="Helical" evidence="10">
    <location>
        <begin position="6"/>
        <end position="31"/>
    </location>
</feature>